<dbReference type="Proteomes" id="UP000001194">
    <property type="component" value="Unassembled WGS sequence"/>
</dbReference>
<protein>
    <submittedName>
        <fullName evidence="1">Predicted protein</fullName>
    </submittedName>
</protein>
<dbReference type="HOGENOM" id="CLU_017008_0_0_1"/>
<gene>
    <name evidence="1" type="ORF">LACBIDRAFT_296971</name>
</gene>
<reference evidence="1 2" key="1">
    <citation type="journal article" date="2008" name="Nature">
        <title>The genome of Laccaria bicolor provides insights into mycorrhizal symbiosis.</title>
        <authorList>
            <person name="Martin F."/>
            <person name="Aerts A."/>
            <person name="Ahren D."/>
            <person name="Brun A."/>
            <person name="Danchin E.G.J."/>
            <person name="Duchaussoy F."/>
            <person name="Gibon J."/>
            <person name="Kohler A."/>
            <person name="Lindquist E."/>
            <person name="Pereda V."/>
            <person name="Salamov A."/>
            <person name="Shapiro H.J."/>
            <person name="Wuyts J."/>
            <person name="Blaudez D."/>
            <person name="Buee M."/>
            <person name="Brokstein P."/>
            <person name="Canbaeck B."/>
            <person name="Cohen D."/>
            <person name="Courty P.E."/>
            <person name="Coutinho P.M."/>
            <person name="Delaruelle C."/>
            <person name="Detter J.C."/>
            <person name="Deveau A."/>
            <person name="DiFazio S."/>
            <person name="Duplessis S."/>
            <person name="Fraissinet-Tachet L."/>
            <person name="Lucic E."/>
            <person name="Frey-Klett P."/>
            <person name="Fourrey C."/>
            <person name="Feussner I."/>
            <person name="Gay G."/>
            <person name="Grimwood J."/>
            <person name="Hoegger P.J."/>
            <person name="Jain P."/>
            <person name="Kilaru S."/>
            <person name="Labbe J."/>
            <person name="Lin Y.C."/>
            <person name="Legue V."/>
            <person name="Le Tacon F."/>
            <person name="Marmeisse R."/>
            <person name="Melayah D."/>
            <person name="Montanini B."/>
            <person name="Muratet M."/>
            <person name="Nehls U."/>
            <person name="Niculita-Hirzel H."/>
            <person name="Oudot-Le Secq M.P."/>
            <person name="Peter M."/>
            <person name="Quesneville H."/>
            <person name="Rajashekar B."/>
            <person name="Reich M."/>
            <person name="Rouhier N."/>
            <person name="Schmutz J."/>
            <person name="Yin T."/>
            <person name="Chalot M."/>
            <person name="Henrissat B."/>
            <person name="Kuees U."/>
            <person name="Lucas S."/>
            <person name="Van de Peer Y."/>
            <person name="Podila G.K."/>
            <person name="Polle A."/>
            <person name="Pukkila P.J."/>
            <person name="Richardson P.M."/>
            <person name="Rouze P."/>
            <person name="Sanders I.R."/>
            <person name="Stajich J.E."/>
            <person name="Tunlid A."/>
            <person name="Tuskan G."/>
            <person name="Grigoriev I.V."/>
        </authorList>
    </citation>
    <scope>NUCLEOTIDE SEQUENCE [LARGE SCALE GENOMIC DNA]</scope>
    <source>
        <strain evidence="2">S238N-H82 / ATCC MYA-4686</strain>
    </source>
</reference>
<dbReference type="OrthoDB" id="2691851at2759"/>
<keyword evidence="2" id="KW-1185">Reference proteome</keyword>
<dbReference type="GeneID" id="6076197"/>
<dbReference type="EMBL" id="DS547101">
    <property type="protein sequence ID" value="EDR08387.1"/>
    <property type="molecule type" value="Genomic_DNA"/>
</dbReference>
<evidence type="ECO:0000313" key="1">
    <source>
        <dbReference type="EMBL" id="EDR08387.1"/>
    </source>
</evidence>
<dbReference type="KEGG" id="lbc:LACBIDRAFT_296971"/>
<name>B0D9P1_LACBS</name>
<organism evidence="2">
    <name type="scientific">Laccaria bicolor (strain S238N-H82 / ATCC MYA-4686)</name>
    <name type="common">Bicoloured deceiver</name>
    <name type="synonym">Laccaria laccata var. bicolor</name>
    <dbReference type="NCBI Taxonomy" id="486041"/>
    <lineage>
        <taxon>Eukaryota</taxon>
        <taxon>Fungi</taxon>
        <taxon>Dikarya</taxon>
        <taxon>Basidiomycota</taxon>
        <taxon>Agaricomycotina</taxon>
        <taxon>Agaricomycetes</taxon>
        <taxon>Agaricomycetidae</taxon>
        <taxon>Agaricales</taxon>
        <taxon>Agaricineae</taxon>
        <taxon>Hydnangiaceae</taxon>
        <taxon>Laccaria</taxon>
    </lineage>
</organism>
<sequence>MKQATLTSLNDSRMLDRLLQVESTLKNLLKFLATHDVPALPRLFRNWLDQNWSLEKLFEMTQLSVEGKYQARNFSEMELDIATVVYELGGGATLYALQKSPFAFPSRNTLAKRRREYQLRISIGEPRMQDILHNIEVMFKTTQPEHRRCGITLSMDEIASDGRLCYLTATDEIAGVCEHAKRDSVKMGTDLEIVRAVREAIRDGKIHVGQEVFVAAFARNDDVDYGARPVLLMPTCKQGSFRDSALLIEKLRQAWEMSLYGEALHGSIWSIASDGDPKRRPALYLHCMAHKLTAADALHQHLGNLPGLNLFTGSGGMTQDLDVKHDLKRICKTICAREGILINGTTINKSLLGSWLERLSDVDWSENSIYALLNPASSIVEAIHALLDPKDPQDVPRAIKLLRVTADLRGIDNSDLNPSEYSTHRAFSLLGELLEALVEPFINPEFTLSQQITSLVKFAHIACALFLKHGGAFLPQHLYGDLQCMVRTAIFRVAHTKLLDPNSKSFCVCLVMMYLRCYLGGYE</sequence>
<evidence type="ECO:0000313" key="2">
    <source>
        <dbReference type="Proteomes" id="UP000001194"/>
    </source>
</evidence>
<dbReference type="RefSeq" id="XP_001880612.1">
    <property type="nucleotide sequence ID" value="XM_001880577.1"/>
</dbReference>
<dbReference type="AlphaFoldDB" id="B0D9P1"/>
<proteinExistence type="predicted"/>
<dbReference type="InParanoid" id="B0D9P1"/>
<accession>B0D9P1</accession>